<reference evidence="1 2" key="2">
    <citation type="submission" date="2013-02" db="EMBL/GenBank/DDBJ databases">
        <title>The Genome Sequence of Plasmodium falciparum NF135/5.C10.</title>
        <authorList>
            <consortium name="The Broad Institute Genome Sequencing Platform"/>
            <consortium name="The Broad Institute Genome Sequencing Center for Infectious Disease"/>
            <person name="Neafsey D."/>
            <person name="Cheeseman I."/>
            <person name="Volkman S."/>
            <person name="Adams J."/>
            <person name="Walker B."/>
            <person name="Young S.K."/>
            <person name="Zeng Q."/>
            <person name="Gargeya S."/>
            <person name="Fitzgerald M."/>
            <person name="Haas B."/>
            <person name="Abouelleil A."/>
            <person name="Alvarado L."/>
            <person name="Arachchi H.M."/>
            <person name="Berlin A.M."/>
            <person name="Chapman S.B."/>
            <person name="Dewar J."/>
            <person name="Goldberg J."/>
            <person name="Griggs A."/>
            <person name="Gujja S."/>
            <person name="Hansen M."/>
            <person name="Howarth C."/>
            <person name="Imamovic A."/>
            <person name="Larimer J."/>
            <person name="McCowan C."/>
            <person name="Murphy C."/>
            <person name="Neiman D."/>
            <person name="Pearson M."/>
            <person name="Priest M."/>
            <person name="Roberts A."/>
            <person name="Saif S."/>
            <person name="Shea T."/>
            <person name="Sisk P."/>
            <person name="Sykes S."/>
            <person name="Wortman J."/>
            <person name="Nusbaum C."/>
            <person name="Birren B."/>
        </authorList>
    </citation>
    <scope>NUCLEOTIDE SEQUENCE [LARGE SCALE GENOMIC DNA]</scope>
    <source>
        <strain evidence="1 2">NF135/5.C10</strain>
    </source>
</reference>
<gene>
    <name evidence="1" type="ORF">PFNF135_06252</name>
</gene>
<sequence>MKICWIYHHQVMMIFLKLRMKHIISLVQTIYIVMKIMI</sequence>
<organism evidence="1 2">
    <name type="scientific">Plasmodium falciparum NF135/5.C10</name>
    <dbReference type="NCBI Taxonomy" id="1036726"/>
    <lineage>
        <taxon>Eukaryota</taxon>
        <taxon>Sar</taxon>
        <taxon>Alveolata</taxon>
        <taxon>Apicomplexa</taxon>
        <taxon>Aconoidasida</taxon>
        <taxon>Haemosporida</taxon>
        <taxon>Plasmodiidae</taxon>
        <taxon>Plasmodium</taxon>
        <taxon>Plasmodium (Laverania)</taxon>
    </lineage>
</organism>
<accession>W4I6L3</accession>
<reference evidence="1 2" key="1">
    <citation type="submission" date="2013-02" db="EMBL/GenBank/DDBJ databases">
        <title>The Genome Annotation of Plasmodium falciparum NF135/5.C10.</title>
        <authorList>
            <consortium name="The Broad Institute Genome Sequencing Platform"/>
            <consortium name="The Broad Institute Genome Sequencing Center for Infectious Disease"/>
            <person name="Neafsey D."/>
            <person name="Hoffman S."/>
            <person name="Volkman S."/>
            <person name="Rosenthal P."/>
            <person name="Walker B."/>
            <person name="Young S.K."/>
            <person name="Zeng Q."/>
            <person name="Gargeya S."/>
            <person name="Fitzgerald M."/>
            <person name="Haas B."/>
            <person name="Abouelleil A."/>
            <person name="Allen A.W."/>
            <person name="Alvarado L."/>
            <person name="Arachchi H.M."/>
            <person name="Berlin A.M."/>
            <person name="Chapman S.B."/>
            <person name="Gainer-Dewar J."/>
            <person name="Goldberg J."/>
            <person name="Griggs A."/>
            <person name="Gujja S."/>
            <person name="Hansen M."/>
            <person name="Howarth C."/>
            <person name="Imamovic A."/>
            <person name="Ireland A."/>
            <person name="Larimer J."/>
            <person name="McCowan C."/>
            <person name="Murphy C."/>
            <person name="Pearson M."/>
            <person name="Poon T.W."/>
            <person name="Priest M."/>
            <person name="Roberts A."/>
            <person name="Saif S."/>
            <person name="Shea T."/>
            <person name="Sisk P."/>
            <person name="Sykes S."/>
            <person name="Wortman J."/>
            <person name="Nusbaum C."/>
            <person name="Birren B."/>
        </authorList>
    </citation>
    <scope>NUCLEOTIDE SEQUENCE [LARGE SCALE GENOMIC DNA]</scope>
    <source>
        <strain evidence="1 2">NF135/5.C10</strain>
    </source>
</reference>
<evidence type="ECO:0000313" key="1">
    <source>
        <dbReference type="EMBL" id="ETW39368.1"/>
    </source>
</evidence>
<dbReference type="EMBL" id="KI926190">
    <property type="protein sequence ID" value="ETW39368.1"/>
    <property type="molecule type" value="Genomic_DNA"/>
</dbReference>
<dbReference type="AlphaFoldDB" id="W4I6L3"/>
<dbReference type="Proteomes" id="UP000019114">
    <property type="component" value="Unassembled WGS sequence"/>
</dbReference>
<name>W4I6L3_PLAFA</name>
<protein>
    <submittedName>
        <fullName evidence="1">Uncharacterized protein</fullName>
    </submittedName>
</protein>
<proteinExistence type="predicted"/>
<evidence type="ECO:0000313" key="2">
    <source>
        <dbReference type="Proteomes" id="UP000019114"/>
    </source>
</evidence>